<comment type="subcellular location">
    <subcellularLocation>
        <location evidence="1">Cell membrane</location>
        <topology evidence="1">Multi-pass membrane protein</topology>
    </subcellularLocation>
</comment>
<sequence>MLRRFSIHLRILFVISLMVIFVLGVTLAFLSNSRTIREISLEEVNDLMLNAQRDKLQIATHTVAVMLGQALKNVPPESRIDIIKDLTADIRFEADESGYYFVYKGTTALSVPAKTSVEGTDISGAKDVNGVFYVKGLAEKAHQGGGFIQYIFQKPGAGEQPKLAYSEMIPGTDLWVGTGVYIDNIQAAQTQVANRINEVVSSNVTWIVAVIAAIFVLIVLPLALLISRSISKPLGAATAAAGEIAGGNFDVTLTATGHDEVTRLEQALSTMGATLRTNITEIEAKSAEAEEKARAAEVAKAEAEEARLRAESAMSEGMLQAAQRLDEVVRNISAASEEISAHADEINSGTQHQRERIETTATAMEEMNATVLEVARNASDAAMQGETVKSQAQEGADVVRGSIRAMDATRTQAGSLQESMKALEDQAASIGQIMNVITDIADQTNLLALNAAIEAARAGEAGRGFAVVADEVRKLAEKTMTATKEVGDSIAAIQRVADENVQAMDTAVSELETATEHSHRSGEALEQIVSGTEHSAEQIRSIATAAEQQSAASDEINQSIEEISNIAAETARGVAETTDALSQLASQAAALQNLIEELKTDAGR</sequence>
<evidence type="ECO:0000313" key="14">
    <source>
        <dbReference type="Proteomes" id="UP000434052"/>
    </source>
</evidence>
<dbReference type="PANTHER" id="PTHR32089:SF112">
    <property type="entry name" value="LYSOZYME-LIKE PROTEIN-RELATED"/>
    <property type="match status" value="1"/>
</dbReference>
<dbReference type="Pfam" id="PF00672">
    <property type="entry name" value="HAMP"/>
    <property type="match status" value="1"/>
</dbReference>
<dbReference type="Pfam" id="PF00015">
    <property type="entry name" value="MCPsignal"/>
    <property type="match status" value="1"/>
</dbReference>
<dbReference type="Gene3D" id="1.10.8.500">
    <property type="entry name" value="HAMP domain in histidine kinase"/>
    <property type="match status" value="1"/>
</dbReference>
<feature type="domain" description="HAMP" evidence="12">
    <location>
        <begin position="228"/>
        <end position="280"/>
    </location>
</feature>
<comment type="similarity">
    <text evidence="7">Belongs to the methyl-accepting chemotaxis (MCP) protein family.</text>
</comment>
<keyword evidence="4 10" id="KW-1133">Transmembrane helix</keyword>
<evidence type="ECO:0000256" key="6">
    <source>
        <dbReference type="ARBA" id="ARBA00023224"/>
    </source>
</evidence>
<dbReference type="PROSITE" id="PS50885">
    <property type="entry name" value="HAMP"/>
    <property type="match status" value="1"/>
</dbReference>
<feature type="transmembrane region" description="Helical" evidence="10">
    <location>
        <begin position="12"/>
        <end position="30"/>
    </location>
</feature>
<evidence type="ECO:0000259" key="12">
    <source>
        <dbReference type="PROSITE" id="PS50885"/>
    </source>
</evidence>
<evidence type="ECO:0000256" key="1">
    <source>
        <dbReference type="ARBA" id="ARBA00004651"/>
    </source>
</evidence>
<evidence type="ECO:0000313" key="13">
    <source>
        <dbReference type="EMBL" id="TVM32878.1"/>
    </source>
</evidence>
<keyword evidence="9" id="KW-0175">Coiled coil</keyword>
<dbReference type="OrthoDB" id="9787709at2"/>
<feature type="domain" description="Methyl-accepting transducer" evidence="11">
    <location>
        <begin position="328"/>
        <end position="564"/>
    </location>
</feature>
<reference evidence="13 14" key="1">
    <citation type="submission" date="2018-06" db="EMBL/GenBank/DDBJ databases">
        <title>Complete genome of Desulfovibrio marinus P48SEP.</title>
        <authorList>
            <person name="Crispim J.S."/>
            <person name="Vidigal P.M.P."/>
            <person name="Silva L.C.F."/>
            <person name="Araujo L.C."/>
            <person name="Laguardia C.N."/>
            <person name="Dias R.S."/>
            <person name="Sousa M.P."/>
            <person name="Paula S.O."/>
            <person name="Silva C."/>
        </authorList>
    </citation>
    <scope>NUCLEOTIDE SEQUENCE [LARGE SCALE GENOMIC DNA]</scope>
    <source>
        <strain evidence="13 14">P48SEP</strain>
    </source>
</reference>
<feature type="coiled-coil region" evidence="9">
    <location>
        <begin position="279"/>
        <end position="345"/>
    </location>
</feature>
<evidence type="ECO:0000256" key="2">
    <source>
        <dbReference type="ARBA" id="ARBA00022475"/>
    </source>
</evidence>
<dbReference type="Proteomes" id="UP000434052">
    <property type="component" value="Unassembled WGS sequence"/>
</dbReference>
<dbReference type="GO" id="GO:0007165">
    <property type="term" value="P:signal transduction"/>
    <property type="evidence" value="ECO:0007669"/>
    <property type="project" value="UniProtKB-KW"/>
</dbReference>
<comment type="caution">
    <text evidence="13">The sequence shown here is derived from an EMBL/GenBank/DDBJ whole genome shotgun (WGS) entry which is preliminary data.</text>
</comment>
<gene>
    <name evidence="13" type="ORF">DQK91_14325</name>
</gene>
<evidence type="ECO:0000256" key="3">
    <source>
        <dbReference type="ARBA" id="ARBA00022692"/>
    </source>
</evidence>
<organism evidence="13 14">
    <name type="scientific">Oceanidesulfovibrio marinus</name>
    <dbReference type="NCBI Taxonomy" id="370038"/>
    <lineage>
        <taxon>Bacteria</taxon>
        <taxon>Pseudomonadati</taxon>
        <taxon>Thermodesulfobacteriota</taxon>
        <taxon>Desulfovibrionia</taxon>
        <taxon>Desulfovibrionales</taxon>
        <taxon>Desulfovibrionaceae</taxon>
        <taxon>Oceanidesulfovibrio</taxon>
    </lineage>
</organism>
<keyword evidence="5 10" id="KW-0472">Membrane</keyword>
<dbReference type="EMBL" id="QMIF01000009">
    <property type="protein sequence ID" value="TVM32878.1"/>
    <property type="molecule type" value="Genomic_DNA"/>
</dbReference>
<evidence type="ECO:0000256" key="4">
    <source>
        <dbReference type="ARBA" id="ARBA00022989"/>
    </source>
</evidence>
<evidence type="ECO:0000256" key="7">
    <source>
        <dbReference type="ARBA" id="ARBA00029447"/>
    </source>
</evidence>
<dbReference type="SMART" id="SM00304">
    <property type="entry name" value="HAMP"/>
    <property type="match status" value="1"/>
</dbReference>
<dbReference type="Gene3D" id="1.10.287.950">
    <property type="entry name" value="Methyl-accepting chemotaxis protein"/>
    <property type="match status" value="1"/>
</dbReference>
<evidence type="ECO:0000256" key="10">
    <source>
        <dbReference type="SAM" id="Phobius"/>
    </source>
</evidence>
<proteinExistence type="inferred from homology"/>
<dbReference type="GO" id="GO:0005886">
    <property type="term" value="C:plasma membrane"/>
    <property type="evidence" value="ECO:0007669"/>
    <property type="project" value="UniProtKB-SubCell"/>
</dbReference>
<dbReference type="InterPro" id="IPR004089">
    <property type="entry name" value="MCPsignal_dom"/>
</dbReference>
<dbReference type="AlphaFoldDB" id="A0A6P1ZI13"/>
<dbReference type="InterPro" id="IPR003660">
    <property type="entry name" value="HAMP_dom"/>
</dbReference>
<feature type="transmembrane region" description="Helical" evidence="10">
    <location>
        <begin position="204"/>
        <end position="226"/>
    </location>
</feature>
<dbReference type="PROSITE" id="PS50111">
    <property type="entry name" value="CHEMOTAXIS_TRANSDUC_2"/>
    <property type="match status" value="1"/>
</dbReference>
<dbReference type="FunFam" id="1.10.287.950:FF:000001">
    <property type="entry name" value="Methyl-accepting chemotaxis sensory transducer"/>
    <property type="match status" value="1"/>
</dbReference>
<dbReference type="CDD" id="cd11386">
    <property type="entry name" value="MCP_signal"/>
    <property type="match status" value="1"/>
</dbReference>
<dbReference type="Pfam" id="PF17200">
    <property type="entry name" value="sCache_2"/>
    <property type="match status" value="1"/>
</dbReference>
<dbReference type="SMART" id="SM01049">
    <property type="entry name" value="Cache_2"/>
    <property type="match status" value="1"/>
</dbReference>
<keyword evidence="3 10" id="KW-0812">Transmembrane</keyword>
<keyword evidence="6 8" id="KW-0807">Transducer</keyword>
<evidence type="ECO:0000256" key="5">
    <source>
        <dbReference type="ARBA" id="ARBA00023136"/>
    </source>
</evidence>
<evidence type="ECO:0000256" key="9">
    <source>
        <dbReference type="SAM" id="Coils"/>
    </source>
</evidence>
<dbReference type="Gene3D" id="3.30.450.20">
    <property type="entry name" value="PAS domain"/>
    <property type="match status" value="1"/>
</dbReference>
<evidence type="ECO:0000256" key="8">
    <source>
        <dbReference type="PROSITE-ProRule" id="PRU00284"/>
    </source>
</evidence>
<dbReference type="InterPro" id="IPR033480">
    <property type="entry name" value="sCache_2"/>
</dbReference>
<feature type="coiled-coil region" evidence="9">
    <location>
        <begin position="574"/>
        <end position="601"/>
    </location>
</feature>
<dbReference type="RefSeq" id="WP_144306058.1">
    <property type="nucleotide sequence ID" value="NZ_QMIF01000009.1"/>
</dbReference>
<protein>
    <submittedName>
        <fullName evidence="13">Chemotaxis protein</fullName>
    </submittedName>
</protein>
<keyword evidence="2" id="KW-1003">Cell membrane</keyword>
<dbReference type="SUPFAM" id="SSF58104">
    <property type="entry name" value="Methyl-accepting chemotaxis protein (MCP) signaling domain"/>
    <property type="match status" value="1"/>
</dbReference>
<evidence type="ECO:0000259" key="11">
    <source>
        <dbReference type="PROSITE" id="PS50111"/>
    </source>
</evidence>
<dbReference type="PANTHER" id="PTHR32089">
    <property type="entry name" value="METHYL-ACCEPTING CHEMOTAXIS PROTEIN MCPB"/>
    <property type="match status" value="1"/>
</dbReference>
<dbReference type="SMART" id="SM00283">
    <property type="entry name" value="MA"/>
    <property type="match status" value="1"/>
</dbReference>
<dbReference type="GO" id="GO:0006935">
    <property type="term" value="P:chemotaxis"/>
    <property type="evidence" value="ECO:0007669"/>
    <property type="project" value="UniProtKB-ARBA"/>
</dbReference>
<accession>A0A6P1ZI13</accession>
<name>A0A6P1ZI13_9BACT</name>